<dbReference type="RefSeq" id="WP_245987518.1">
    <property type="nucleotide sequence ID" value="NZ_QRDY01000004.1"/>
</dbReference>
<keyword evidence="5" id="KW-1185">Reference proteome</keyword>
<dbReference type="Gene3D" id="3.10.105.10">
    <property type="entry name" value="Dipeptide-binding Protein, Domain 3"/>
    <property type="match status" value="1"/>
</dbReference>
<name>A0A3D9ING5_9BACL</name>
<keyword evidence="2" id="KW-0732">Signal</keyword>
<feature type="domain" description="Solute-binding protein family 5" evidence="3">
    <location>
        <begin position="133"/>
        <end position="530"/>
    </location>
</feature>
<proteinExistence type="predicted"/>
<dbReference type="EMBL" id="QRDY01000004">
    <property type="protein sequence ID" value="RED63261.1"/>
    <property type="molecule type" value="Genomic_DNA"/>
</dbReference>
<dbReference type="Gene3D" id="3.40.190.10">
    <property type="entry name" value="Periplasmic binding protein-like II"/>
    <property type="match status" value="1"/>
</dbReference>
<dbReference type="PANTHER" id="PTHR30290">
    <property type="entry name" value="PERIPLASMIC BINDING COMPONENT OF ABC TRANSPORTER"/>
    <property type="match status" value="1"/>
</dbReference>
<feature type="compositionally biased region" description="Low complexity" evidence="1">
    <location>
        <begin position="29"/>
        <end position="56"/>
    </location>
</feature>
<feature type="chain" id="PRO_5038852372" evidence="2">
    <location>
        <begin position="25"/>
        <end position="660"/>
    </location>
</feature>
<evidence type="ECO:0000259" key="3">
    <source>
        <dbReference type="Pfam" id="PF00496"/>
    </source>
</evidence>
<accession>A0A3D9ING5</accession>
<feature type="region of interest" description="Disordered" evidence="1">
    <location>
        <begin position="29"/>
        <end position="57"/>
    </location>
</feature>
<gene>
    <name evidence="4" type="ORF">DFP95_104255</name>
</gene>
<dbReference type="InterPro" id="IPR000914">
    <property type="entry name" value="SBP_5_dom"/>
</dbReference>
<evidence type="ECO:0000256" key="2">
    <source>
        <dbReference type="SAM" id="SignalP"/>
    </source>
</evidence>
<reference evidence="4 5" key="1">
    <citation type="submission" date="2018-07" db="EMBL/GenBank/DDBJ databases">
        <title>Genomic Encyclopedia of Type Strains, Phase III (KMG-III): the genomes of soil and plant-associated and newly described type strains.</title>
        <authorList>
            <person name="Whitman W."/>
        </authorList>
    </citation>
    <scope>NUCLEOTIDE SEQUENCE [LARGE SCALE GENOMIC DNA]</scope>
    <source>
        <strain evidence="4 5">CECT 8236</strain>
    </source>
</reference>
<dbReference type="SUPFAM" id="SSF53850">
    <property type="entry name" value="Periplasmic binding protein-like II"/>
    <property type="match status" value="1"/>
</dbReference>
<dbReference type="AlphaFoldDB" id="A0A3D9ING5"/>
<protein>
    <submittedName>
        <fullName evidence="4">Peptide/nickel transport system substrate-binding protein</fullName>
    </submittedName>
</protein>
<dbReference type="PANTHER" id="PTHR30290:SF62">
    <property type="entry name" value="OLIGOPEPTIDE ABC TRANSPORTER, PERIPLASMIC OLIGOPEPTIDE-BINDING PROTEIN"/>
    <property type="match status" value="1"/>
</dbReference>
<evidence type="ECO:0000313" key="4">
    <source>
        <dbReference type="EMBL" id="RED63261.1"/>
    </source>
</evidence>
<dbReference type="GO" id="GO:0015833">
    <property type="term" value="P:peptide transport"/>
    <property type="evidence" value="ECO:0007669"/>
    <property type="project" value="TreeGrafter"/>
</dbReference>
<dbReference type="GO" id="GO:1904680">
    <property type="term" value="F:peptide transmembrane transporter activity"/>
    <property type="evidence" value="ECO:0007669"/>
    <property type="project" value="TreeGrafter"/>
</dbReference>
<dbReference type="InterPro" id="IPR039424">
    <property type="entry name" value="SBP_5"/>
</dbReference>
<evidence type="ECO:0000256" key="1">
    <source>
        <dbReference type="SAM" id="MobiDB-lite"/>
    </source>
</evidence>
<comment type="caution">
    <text evidence="4">The sequence shown here is derived from an EMBL/GenBank/DDBJ whole genome shotgun (WGS) entry which is preliminary data.</text>
</comment>
<dbReference type="Pfam" id="PF00496">
    <property type="entry name" value="SBP_bac_5"/>
    <property type="match status" value="1"/>
</dbReference>
<sequence length="660" mass="74366">MSKKLGLASAVLLLAMTAIMGCTANNNAAPTNSESASPSESVSPSASPSASTAGSGDYKEAPMLQELVKAGTLPAVDQRLPVKADVMIEPVFESIGKYGGEWRNPWNGPDDKWGIEMMTEEPMFRFKQDGSGVEPNVAKSVDVNADSTEFVIHLRQGMKWSDGMPFTADDVVFYWEHMLIPETFGKALYDCYYSIDPATGEKERAEVTKVDDYSVKVAFKHSSVQFLERLTIDNKWFFAPAHYYKTILPEFIGEDKALEVAKEYGFADTKTLGQWTGYYYWLYPQRPTLRPWVATNDATGNRFIMERNPYYFKTDAEGQQLPYMDRIVLDKMQDPSHKLVETLAGNVDISQFSFADYTVLKENEQKGGYRVIPWTTPNWSSTGVQLNQTAEDPKLRKLFQDIRFREALSVAVDRNEVSEIITSGVGVPAQAAVPASLPGHQDGWDKQWTEFDAAKAEKLFDEIGLKWDGNHKYRTFDDGSNLSLLIYEEKGSDDEKFIELLRKYYDQAGIKTELKIVDQGSYFDLKYANKIPVAVKTVSLVDVALRPDELVPLRVITPWFGHYGLYTSSGGKEGVKPEGDVALILEYWDKVKSAKSKEEITKWSNEIIKLHQKNQWMIGYTAATPYLTVVKNNVKNVPALVNADEFRGIGIAHPQQFYFE</sequence>
<dbReference type="Proteomes" id="UP000256869">
    <property type="component" value="Unassembled WGS sequence"/>
</dbReference>
<feature type="signal peptide" evidence="2">
    <location>
        <begin position="1"/>
        <end position="24"/>
    </location>
</feature>
<dbReference type="PROSITE" id="PS51257">
    <property type="entry name" value="PROKAR_LIPOPROTEIN"/>
    <property type="match status" value="1"/>
</dbReference>
<dbReference type="CDD" id="cd08500">
    <property type="entry name" value="PBP2_NikA_DppA_OppA_like_4"/>
    <property type="match status" value="1"/>
</dbReference>
<evidence type="ECO:0000313" key="5">
    <source>
        <dbReference type="Proteomes" id="UP000256869"/>
    </source>
</evidence>
<organism evidence="4 5">
    <name type="scientific">Cohnella lupini</name>
    <dbReference type="NCBI Taxonomy" id="1294267"/>
    <lineage>
        <taxon>Bacteria</taxon>
        <taxon>Bacillati</taxon>
        <taxon>Bacillota</taxon>
        <taxon>Bacilli</taxon>
        <taxon>Bacillales</taxon>
        <taxon>Paenibacillaceae</taxon>
        <taxon>Cohnella</taxon>
    </lineage>
</organism>